<evidence type="ECO:0000256" key="7">
    <source>
        <dbReference type="SAM" id="Phobius"/>
    </source>
</evidence>
<evidence type="ECO:0000256" key="6">
    <source>
        <dbReference type="ARBA" id="ARBA00023136"/>
    </source>
</evidence>
<feature type="transmembrane region" description="Helical" evidence="7">
    <location>
        <begin position="413"/>
        <end position="430"/>
    </location>
</feature>
<dbReference type="EMBL" id="AP021861">
    <property type="protein sequence ID" value="BBO32884.1"/>
    <property type="molecule type" value="Genomic_DNA"/>
</dbReference>
<dbReference type="GO" id="GO:0005886">
    <property type="term" value="C:plasma membrane"/>
    <property type="evidence" value="ECO:0007669"/>
    <property type="project" value="UniProtKB-SubCell"/>
</dbReference>
<evidence type="ECO:0000256" key="8">
    <source>
        <dbReference type="SAM" id="SignalP"/>
    </source>
</evidence>
<dbReference type="PANTHER" id="PTHR32234:SF3">
    <property type="entry name" value="SUPPRESSION OF COPPER SENSITIVITY PROTEIN"/>
    <property type="match status" value="1"/>
</dbReference>
<feature type="transmembrane region" description="Helical" evidence="7">
    <location>
        <begin position="299"/>
        <end position="318"/>
    </location>
</feature>
<dbReference type="GO" id="GO:0017004">
    <property type="term" value="P:cytochrome complex assembly"/>
    <property type="evidence" value="ECO:0007669"/>
    <property type="project" value="UniProtKB-KW"/>
</dbReference>
<evidence type="ECO:0000256" key="5">
    <source>
        <dbReference type="ARBA" id="ARBA00022989"/>
    </source>
</evidence>
<dbReference type="Pfam" id="PF02683">
    <property type="entry name" value="DsbD_TM"/>
    <property type="match status" value="1"/>
</dbReference>
<evidence type="ECO:0000256" key="1">
    <source>
        <dbReference type="ARBA" id="ARBA00004651"/>
    </source>
</evidence>
<proteinExistence type="predicted"/>
<dbReference type="InterPro" id="IPR036249">
    <property type="entry name" value="Thioredoxin-like_sf"/>
</dbReference>
<feature type="domain" description="Thioredoxin" evidence="9">
    <location>
        <begin position="483"/>
        <end position="624"/>
    </location>
</feature>
<keyword evidence="4" id="KW-0201">Cytochrome c-type biogenesis</keyword>
<dbReference type="EC" id="1.8.1.8" evidence="10"/>
<dbReference type="InterPro" id="IPR003834">
    <property type="entry name" value="Cyt_c_assmbl_TM_dom"/>
</dbReference>
<keyword evidence="3 7" id="KW-0812">Transmembrane</keyword>
<evidence type="ECO:0000313" key="11">
    <source>
        <dbReference type="Proteomes" id="UP000326837"/>
    </source>
</evidence>
<accession>A0A5K7X7Y1</accession>
<organism evidence="10 11">
    <name type="scientific">Lacipirellula parvula</name>
    <dbReference type="NCBI Taxonomy" id="2650471"/>
    <lineage>
        <taxon>Bacteria</taxon>
        <taxon>Pseudomonadati</taxon>
        <taxon>Planctomycetota</taxon>
        <taxon>Planctomycetia</taxon>
        <taxon>Pirellulales</taxon>
        <taxon>Lacipirellulaceae</taxon>
        <taxon>Lacipirellula</taxon>
    </lineage>
</organism>
<evidence type="ECO:0000256" key="2">
    <source>
        <dbReference type="ARBA" id="ARBA00022475"/>
    </source>
</evidence>
<evidence type="ECO:0000313" key="10">
    <source>
        <dbReference type="EMBL" id="BBO32884.1"/>
    </source>
</evidence>
<dbReference type="KEGG" id="lpav:PLANPX_2496"/>
<dbReference type="InterPro" id="IPR035671">
    <property type="entry name" value="DsbD_gamma"/>
</dbReference>
<evidence type="ECO:0000259" key="9">
    <source>
        <dbReference type="PROSITE" id="PS51352"/>
    </source>
</evidence>
<feature type="transmembrane region" description="Helical" evidence="7">
    <location>
        <begin position="257"/>
        <end position="279"/>
    </location>
</feature>
<keyword evidence="2" id="KW-1003">Cell membrane</keyword>
<dbReference type="Proteomes" id="UP000326837">
    <property type="component" value="Chromosome"/>
</dbReference>
<evidence type="ECO:0000256" key="3">
    <source>
        <dbReference type="ARBA" id="ARBA00022692"/>
    </source>
</evidence>
<dbReference type="AlphaFoldDB" id="A0A5K7X7Y1"/>
<feature type="chain" id="PRO_5024934618" evidence="8">
    <location>
        <begin position="29"/>
        <end position="624"/>
    </location>
</feature>
<keyword evidence="6 7" id="KW-0472">Membrane</keyword>
<feature type="transmembrane region" description="Helical" evidence="7">
    <location>
        <begin position="372"/>
        <end position="393"/>
    </location>
</feature>
<reference evidence="11" key="1">
    <citation type="submission" date="2019-10" db="EMBL/GenBank/DDBJ databases">
        <title>Lacipirellula parvula gen. nov., sp. nov., representing a lineage of planctomycetes widespread in freshwater anoxic habitats, and description of the family Lacipirellulaceae.</title>
        <authorList>
            <person name="Dedysh S.N."/>
            <person name="Kulichevskaya I.S."/>
            <person name="Beletsky A.V."/>
            <person name="Rakitin A.L."/>
            <person name="Mardanov A.V."/>
            <person name="Ivanova A.A."/>
            <person name="Saltykova V.X."/>
            <person name="Rijpstra W.I.C."/>
            <person name="Sinninghe Damste J.S."/>
            <person name="Ravin N.V."/>
        </authorList>
    </citation>
    <scope>NUCLEOTIDE SEQUENCE [LARGE SCALE GENOMIC DNA]</scope>
    <source>
        <strain evidence="11">PX69</strain>
    </source>
</reference>
<protein>
    <submittedName>
        <fullName evidence="10">Protein-disulfide reductase</fullName>
        <ecNumber evidence="10">1.8.1.8</ecNumber>
    </submittedName>
</protein>
<name>A0A5K7X7Y1_9BACT</name>
<dbReference type="GO" id="GO:0047134">
    <property type="term" value="F:protein-disulfide reductase [NAD(P)H] activity"/>
    <property type="evidence" value="ECO:0007669"/>
    <property type="project" value="UniProtKB-EC"/>
</dbReference>
<dbReference type="InterPro" id="IPR013766">
    <property type="entry name" value="Thioredoxin_domain"/>
</dbReference>
<dbReference type="RefSeq" id="WP_152098773.1">
    <property type="nucleotide sequence ID" value="NZ_AP021861.1"/>
</dbReference>
<keyword evidence="5 7" id="KW-1133">Transmembrane helix</keyword>
<keyword evidence="10" id="KW-0560">Oxidoreductase</keyword>
<feature type="transmembrane region" description="Helical" evidence="7">
    <location>
        <begin position="339"/>
        <end position="360"/>
    </location>
</feature>
<dbReference type="CDD" id="cd02953">
    <property type="entry name" value="DsbDgamma"/>
    <property type="match status" value="1"/>
</dbReference>
<evidence type="ECO:0000256" key="4">
    <source>
        <dbReference type="ARBA" id="ARBA00022748"/>
    </source>
</evidence>
<feature type="transmembrane region" description="Helical" evidence="7">
    <location>
        <begin position="210"/>
        <end position="236"/>
    </location>
</feature>
<sequence length="624" mass="66807">MTLSRYRGASARLAAFLCLLVAVQTAAAQEFNFGKFDNKLGGGLGGFGQNDQKVTVSAEFTEPTETAPAMLFVTAKIVPGLHLYAADQGALADGDGPSPTRIKLQDGEPVKLLGKFQHIEQPKTHVDGIIWKGLEIREHYDQVTWYAPVELPAGFNAATAAISGALDGQACDEKSCTPIDVAFTAKLGKGFDIPTTQAATPPSPASTLSLWTVAGYGIIGGLILNLMPCVLPVIGLKVLSFAEQGGRSRARVLGLNLAYSAGLLSVFMILATLAVGVQLGVSRENFGWGELYTLTWFKVGMTALVFSMALSFMGIWEIPIPGFAASSTASKLSAEEGPLGAFCMGIFTTLLATPCSGPFLGPVFGYTISQPAAVTFLVFGSVGVGMSLPYLLIGMFPSLVSWLPKPGPWMETLKHLLGFVLLGTVVYLFSTINEDYFLATLAMLFGIWFACWLIGRVPIYAESGEKIRGWVTGAAIAALIGYGSFQLLTPSESMLPWQPYSPEALAMARAQGKTVMVDFTADWCPTCKTNLKFSINRQEVKDVVEENDVVTLLADWSDKNDTIKQAVMELNSRSIPLLAIYPSDSSREVMVLRDVITQSQVLEALAEAGPSLDPKTAAVTSEKK</sequence>
<dbReference type="PANTHER" id="PTHR32234">
    <property type="entry name" value="THIOL:DISULFIDE INTERCHANGE PROTEIN DSBD"/>
    <property type="match status" value="1"/>
</dbReference>
<dbReference type="SUPFAM" id="SSF52833">
    <property type="entry name" value="Thioredoxin-like"/>
    <property type="match status" value="1"/>
</dbReference>
<dbReference type="GO" id="GO:0045454">
    <property type="term" value="P:cell redox homeostasis"/>
    <property type="evidence" value="ECO:0007669"/>
    <property type="project" value="TreeGrafter"/>
</dbReference>
<keyword evidence="11" id="KW-1185">Reference proteome</keyword>
<dbReference type="Gene3D" id="3.40.30.10">
    <property type="entry name" value="Glutaredoxin"/>
    <property type="match status" value="1"/>
</dbReference>
<gene>
    <name evidence="10" type="ORF">PLANPX_2496</name>
</gene>
<comment type="subcellular location">
    <subcellularLocation>
        <location evidence="1">Cell membrane</location>
        <topology evidence="1">Multi-pass membrane protein</topology>
    </subcellularLocation>
</comment>
<feature type="transmembrane region" description="Helical" evidence="7">
    <location>
        <begin position="467"/>
        <end position="485"/>
    </location>
</feature>
<keyword evidence="8" id="KW-0732">Signal</keyword>
<feature type="signal peptide" evidence="8">
    <location>
        <begin position="1"/>
        <end position="28"/>
    </location>
</feature>
<feature type="transmembrane region" description="Helical" evidence="7">
    <location>
        <begin position="436"/>
        <end position="455"/>
    </location>
</feature>
<dbReference type="Pfam" id="PF13899">
    <property type="entry name" value="Thioredoxin_7"/>
    <property type="match status" value="1"/>
</dbReference>
<dbReference type="PROSITE" id="PS51352">
    <property type="entry name" value="THIOREDOXIN_2"/>
    <property type="match status" value="1"/>
</dbReference>